<dbReference type="InterPro" id="IPR013783">
    <property type="entry name" value="Ig-like_fold"/>
</dbReference>
<evidence type="ECO:0000313" key="7">
    <source>
        <dbReference type="Ensembl" id="ENSNMLP00000030441.1"/>
    </source>
</evidence>
<dbReference type="InterPro" id="IPR007110">
    <property type="entry name" value="Ig-like_dom"/>
</dbReference>
<evidence type="ECO:0000256" key="1">
    <source>
        <dbReference type="ARBA" id="ARBA00004496"/>
    </source>
</evidence>
<dbReference type="SUPFAM" id="SSF48726">
    <property type="entry name" value="Immunoglobulin"/>
    <property type="match status" value="4"/>
</dbReference>
<dbReference type="AlphaFoldDB" id="A0A8C6U6I5"/>
<comment type="subcellular location">
    <subcellularLocation>
        <location evidence="1">Cytoplasm</location>
    </subcellularLocation>
</comment>
<keyword evidence="3" id="KW-1015">Disulfide bond</keyword>
<keyword evidence="2" id="KW-0963">Cytoplasm</keyword>
<dbReference type="SMART" id="SM00408">
    <property type="entry name" value="IGc2"/>
    <property type="match status" value="4"/>
</dbReference>
<protein>
    <recommendedName>
        <fullName evidence="6">Ig-like domain-containing protein</fullName>
    </recommendedName>
</protein>
<feature type="domain" description="Ig-like" evidence="6">
    <location>
        <begin position="981"/>
        <end position="1065"/>
    </location>
</feature>
<dbReference type="InterPro" id="IPR013098">
    <property type="entry name" value="Ig_I-set"/>
</dbReference>
<evidence type="ECO:0000256" key="3">
    <source>
        <dbReference type="ARBA" id="ARBA00023157"/>
    </source>
</evidence>
<dbReference type="GO" id="GO:0004672">
    <property type="term" value="F:protein kinase activity"/>
    <property type="evidence" value="ECO:0007669"/>
    <property type="project" value="TreeGrafter"/>
</dbReference>
<dbReference type="Pfam" id="PF07679">
    <property type="entry name" value="I-set"/>
    <property type="match status" value="4"/>
</dbReference>
<reference evidence="7" key="2">
    <citation type="submission" date="2025-09" db="UniProtKB">
        <authorList>
            <consortium name="Ensembl"/>
        </authorList>
    </citation>
    <scope>IDENTIFICATION</scope>
</reference>
<feature type="region of interest" description="Disordered" evidence="5">
    <location>
        <begin position="1"/>
        <end position="50"/>
    </location>
</feature>
<feature type="compositionally biased region" description="Basic and acidic residues" evidence="5">
    <location>
        <begin position="1"/>
        <end position="13"/>
    </location>
</feature>
<dbReference type="FunFam" id="2.60.40.10:FF:000032">
    <property type="entry name" value="palladin isoform X1"/>
    <property type="match status" value="1"/>
</dbReference>
<dbReference type="CDD" id="cd00096">
    <property type="entry name" value="Ig"/>
    <property type="match status" value="3"/>
</dbReference>
<feature type="region of interest" description="Disordered" evidence="5">
    <location>
        <begin position="287"/>
        <end position="324"/>
    </location>
</feature>
<proteinExistence type="predicted"/>
<reference evidence="7" key="1">
    <citation type="submission" date="2025-08" db="UniProtKB">
        <authorList>
            <consortium name="Ensembl"/>
        </authorList>
    </citation>
    <scope>IDENTIFICATION</scope>
</reference>
<dbReference type="PANTHER" id="PTHR47633">
    <property type="entry name" value="IMMUNOGLOBULIN"/>
    <property type="match status" value="1"/>
</dbReference>
<dbReference type="PROSITE" id="PS50835">
    <property type="entry name" value="IG_LIKE"/>
    <property type="match status" value="4"/>
</dbReference>
<organism evidence="7 8">
    <name type="scientific">Neogobius melanostomus</name>
    <name type="common">round goby</name>
    <dbReference type="NCBI Taxonomy" id="47308"/>
    <lineage>
        <taxon>Eukaryota</taxon>
        <taxon>Metazoa</taxon>
        <taxon>Chordata</taxon>
        <taxon>Craniata</taxon>
        <taxon>Vertebrata</taxon>
        <taxon>Euteleostomi</taxon>
        <taxon>Actinopterygii</taxon>
        <taxon>Neopterygii</taxon>
        <taxon>Teleostei</taxon>
        <taxon>Neoteleostei</taxon>
        <taxon>Acanthomorphata</taxon>
        <taxon>Gobiaria</taxon>
        <taxon>Gobiiformes</taxon>
        <taxon>Gobioidei</taxon>
        <taxon>Gobiidae</taxon>
        <taxon>Benthophilinae</taxon>
        <taxon>Neogobiini</taxon>
        <taxon>Neogobius</taxon>
    </lineage>
</organism>
<dbReference type="Proteomes" id="UP000694523">
    <property type="component" value="Unplaced"/>
</dbReference>
<feature type="compositionally biased region" description="Basic and acidic residues" evidence="5">
    <location>
        <begin position="22"/>
        <end position="34"/>
    </location>
</feature>
<sequence length="1065" mass="118393">MEQQETVKHKGEWVQDSTKFQTEAKAERNVHEETSAASQSEIAKTTTQEKVAVSQEVNFRKLEETPEWAATELATEGRETRLDRDSEYLLSEQEAMAQRILKWQKEEVTELESEWPVYNQGKQLFEVSETIQSMRLPETFQNQVSSVPYDKQIPTGASFTTSQTAYGVDVQEDVKATPSNEAVRAVHIHTPDEIASAAHTISHKSCLSSEVTTAKEAMSQEARSVQKHAPSNLSTLPAEEQKIAAPAKPFRQPVPAVKEAEEELLTEEYAMLVDKAGLQHFQYEVKEEDRTKDEVEPSRDGTQKRLQRDTASKVTRNIGVNESGLADSKTDTIMNVPLDEGVLSVESKCLSEKSSKNGQPPVCVKELSSLKVNIGEMSEFCCQFQGEPVPTVSWLKDGQPLAHIPDYDIVTKSNYSKLTVFYPTTDHVGTYECVLANKYVEETSVNLEKAKEDKIKHKFTFAFDVAAEAPNVIRELKNMACSNGNTAVLECVISGEPTPEVTWYFDDVCICSAIDKYIMEVNEKTCRLYIKNFAHSDAGVYKCVATNKIGKVSSISNVSYRAAEPKQFYKEGKMIQVEEIEGGSLSEDRTSADKSTTPIKPERQKLSATSLKHSAAVDEEMDVPTSLESNFEEMGITGKAEENEDLDNQVRLIPEPSLDSGVFLSLPESQVDVTEAIEVLGHEAQTEVKEDNVSCITAQSKHIKGDVTTLIDGPHKPVEENVSLTIEAHTALGDKDIDEYLPSPADETVEASHSEMTMEETRYLSGRSSLGFGSLQEKVQGIPPAFLKPLIKKRVFENDSLRFYAEVFGLPSPDVKWFCNKSQLAESSRIIMDRDGDSISLTISNVTKADQGEYICEALNYVGEARSVALVVVVSQEVRFMPAPPAVTHQHVMEFDVEEDDSSRTPSPQEILLEVELDEKDVKEFEKLVANTDKETSEQGEKYVSINFDVFAEPAKDEKIEFKGKSSDMCSFHFQVTETAPKFVIPLTNVTAAVSSPVILQCLVSGKPNTTAEWYKDGELVTDSRCIIQEKTAGHFNLLITNVTLSDAGEYKCLIQNSNRKVCIS</sequence>
<evidence type="ECO:0000259" key="6">
    <source>
        <dbReference type="PROSITE" id="PS50835"/>
    </source>
</evidence>
<dbReference type="InterPro" id="IPR036179">
    <property type="entry name" value="Ig-like_dom_sf"/>
</dbReference>
<dbReference type="PANTHER" id="PTHR47633:SF14">
    <property type="entry name" value="IG-LIKE DOMAIN-CONTAINING PROTEIN"/>
    <property type="match status" value="1"/>
</dbReference>
<feature type="domain" description="Ig-like" evidence="6">
    <location>
        <begin position="360"/>
        <end position="446"/>
    </location>
</feature>
<feature type="region of interest" description="Disordered" evidence="5">
    <location>
        <begin position="581"/>
        <end position="623"/>
    </location>
</feature>
<keyword evidence="8" id="KW-1185">Reference proteome</keyword>
<dbReference type="Gene3D" id="2.60.40.10">
    <property type="entry name" value="Immunoglobulins"/>
    <property type="match status" value="4"/>
</dbReference>
<dbReference type="Ensembl" id="ENSNMLT00000033950.1">
    <property type="protein sequence ID" value="ENSNMLP00000030441.1"/>
    <property type="gene ID" value="ENSNMLG00000019204.1"/>
</dbReference>
<feature type="domain" description="Ig-like" evidence="6">
    <location>
        <begin position="783"/>
        <end position="869"/>
    </location>
</feature>
<feature type="compositionally biased region" description="Polar residues" evidence="5">
    <location>
        <begin position="35"/>
        <end position="49"/>
    </location>
</feature>
<evidence type="ECO:0000256" key="2">
    <source>
        <dbReference type="ARBA" id="ARBA00022490"/>
    </source>
</evidence>
<feature type="domain" description="Ig-like" evidence="6">
    <location>
        <begin position="470"/>
        <end position="559"/>
    </location>
</feature>
<dbReference type="InterPro" id="IPR003599">
    <property type="entry name" value="Ig_sub"/>
</dbReference>
<dbReference type="SMART" id="SM00409">
    <property type="entry name" value="IG"/>
    <property type="match status" value="4"/>
</dbReference>
<dbReference type="FunFam" id="2.60.40.10:FF:000425">
    <property type="entry name" value="Myosin light chain kinase"/>
    <property type="match status" value="2"/>
</dbReference>
<name>A0A8C6U6I5_9GOBI</name>
<feature type="compositionally biased region" description="Basic and acidic residues" evidence="5">
    <location>
        <begin position="287"/>
        <end position="311"/>
    </location>
</feature>
<evidence type="ECO:0000313" key="8">
    <source>
        <dbReference type="Proteomes" id="UP000694523"/>
    </source>
</evidence>
<accession>A0A8C6U6I5</accession>
<keyword evidence="4" id="KW-0393">Immunoglobulin domain</keyword>
<evidence type="ECO:0000256" key="5">
    <source>
        <dbReference type="SAM" id="MobiDB-lite"/>
    </source>
</evidence>
<dbReference type="GO" id="GO:0005737">
    <property type="term" value="C:cytoplasm"/>
    <property type="evidence" value="ECO:0007669"/>
    <property type="project" value="UniProtKB-SubCell"/>
</dbReference>
<evidence type="ECO:0000256" key="4">
    <source>
        <dbReference type="ARBA" id="ARBA00023319"/>
    </source>
</evidence>
<dbReference type="InterPro" id="IPR003598">
    <property type="entry name" value="Ig_sub2"/>
</dbReference>